<comment type="caution">
    <text evidence="1">The sequence shown here is derived from an EMBL/GenBank/DDBJ whole genome shotgun (WGS) entry which is preliminary data.</text>
</comment>
<dbReference type="EMBL" id="JACVFC010000003">
    <property type="protein sequence ID" value="MBC9933316.1"/>
    <property type="molecule type" value="Genomic_DNA"/>
</dbReference>
<gene>
    <name evidence="1" type="ORF">ICL07_23195</name>
</gene>
<evidence type="ECO:0000313" key="1">
    <source>
        <dbReference type="EMBL" id="MBC9933316.1"/>
    </source>
</evidence>
<dbReference type="RefSeq" id="WP_188090427.1">
    <property type="nucleotide sequence ID" value="NZ_JACVFC010000003.1"/>
</dbReference>
<accession>A0ABR7TS63</accession>
<sequence length="89" mass="10481">MRKKRPVKNLLSVVNECLNGYANFFRTRVCEECRFSTPTFYRKLRSIDQVKDGKLVEVLTGAETSKIRELVREVRDRFVGELDHLIKAY</sequence>
<proteinExistence type="predicted"/>
<evidence type="ECO:0000313" key="2">
    <source>
        <dbReference type="Proteomes" id="UP000659124"/>
    </source>
</evidence>
<dbReference type="Proteomes" id="UP000659124">
    <property type="component" value="Unassembled WGS sequence"/>
</dbReference>
<name>A0ABR7TS63_9BACT</name>
<reference evidence="1 2" key="1">
    <citation type="submission" date="2020-09" db="EMBL/GenBank/DDBJ databases">
        <title>Genome sequences of type strains of Chitinophaga qingshengii and Chitinophaga varians.</title>
        <authorList>
            <person name="Kittiwongwattana C."/>
        </authorList>
    </citation>
    <scope>NUCLEOTIDE SEQUENCE [LARGE SCALE GENOMIC DNA]</scope>
    <source>
        <strain evidence="1 2">JCM 30026</strain>
    </source>
</reference>
<protein>
    <submittedName>
        <fullName evidence="1">Uncharacterized protein</fullName>
    </submittedName>
</protein>
<keyword evidence="2" id="KW-1185">Reference proteome</keyword>
<organism evidence="1 2">
    <name type="scientific">Chitinophaga qingshengii</name>
    <dbReference type="NCBI Taxonomy" id="1569794"/>
    <lineage>
        <taxon>Bacteria</taxon>
        <taxon>Pseudomonadati</taxon>
        <taxon>Bacteroidota</taxon>
        <taxon>Chitinophagia</taxon>
        <taxon>Chitinophagales</taxon>
        <taxon>Chitinophagaceae</taxon>
        <taxon>Chitinophaga</taxon>
    </lineage>
</organism>